<dbReference type="InterPro" id="IPR051337">
    <property type="entry name" value="OPA_Antiporter"/>
</dbReference>
<dbReference type="GO" id="GO:0035435">
    <property type="term" value="P:phosphate ion transmembrane transport"/>
    <property type="evidence" value="ECO:0007669"/>
    <property type="project" value="TreeGrafter"/>
</dbReference>
<feature type="transmembrane region" description="Helical" evidence="5">
    <location>
        <begin position="75"/>
        <end position="95"/>
    </location>
</feature>
<dbReference type="InterPro" id="IPR000849">
    <property type="entry name" value="Sugar_P_transporter"/>
</dbReference>
<dbReference type="PROSITE" id="PS50850">
    <property type="entry name" value="MFS"/>
    <property type="match status" value="1"/>
</dbReference>
<dbReference type="GO" id="GO:0016020">
    <property type="term" value="C:membrane"/>
    <property type="evidence" value="ECO:0007669"/>
    <property type="project" value="InterPro"/>
</dbReference>
<feature type="transmembrane region" description="Helical" evidence="5">
    <location>
        <begin position="263"/>
        <end position="280"/>
    </location>
</feature>
<dbReference type="InterPro" id="IPR020846">
    <property type="entry name" value="MFS_dom"/>
</dbReference>
<dbReference type="Gene3D" id="1.20.1250.20">
    <property type="entry name" value="MFS general substrate transporter like domains"/>
    <property type="match status" value="2"/>
</dbReference>
<gene>
    <name evidence="7" type="ORF">JN12_02254</name>
</gene>
<sequence>MPDNSRLRRRRWAIFGALALTYILVYFYRVSLAVVARDISRELHLTPQQLGSLSGILFYVYALAQLPLGPMIDRLGSRLVIGCSGVLTAIGGILFSRADSLGTAMAARVLIGIGTASVLMATFTIFSHWYSKQEFGRVSGFMVAVGNLGNLSATAPLALAVAAIGWRASFLAIAIVQVLSTLLVFFVVRDRPPQCPTEPAQSSDHPAGMLAAWREIFGNPHFWLLGTTAFFWYGNYLALQGLWGGPYLMEVFHLSRAATGRMLLLTSLGFIIGSTMIDTIASRQFRSYKKTLLAGQVLLLILMSSFLGLAETLPQPLLMAGFFVIGLAVSSGVMIYPITRSMFPVRIVGTALTSLNFFVVMGAAVTQHVMGLIIGSFPRGADGATPQAFHSAFLFPVVGLAVAIVLYLFARDYSELG</sequence>
<dbReference type="PIRSF" id="PIRSF002808">
    <property type="entry name" value="Hexose_phosphate_transp"/>
    <property type="match status" value="1"/>
</dbReference>
<dbReference type="PANTHER" id="PTHR43826">
    <property type="entry name" value="GLUCOSE-6-PHOSPHATE EXCHANGER SLC37A4"/>
    <property type="match status" value="1"/>
</dbReference>
<keyword evidence="4 5" id="KW-0472">Membrane</keyword>
<dbReference type="GO" id="GO:0061513">
    <property type="term" value="F:glucose 6-phosphate:phosphate antiporter activity"/>
    <property type="evidence" value="ECO:0007669"/>
    <property type="project" value="TreeGrafter"/>
</dbReference>
<dbReference type="SUPFAM" id="SSF103473">
    <property type="entry name" value="MFS general substrate transporter"/>
    <property type="match status" value="1"/>
</dbReference>
<comment type="caution">
    <text evidence="7">The sequence shown here is derived from an EMBL/GenBank/DDBJ whole genome shotgun (WGS) entry which is preliminary data.</text>
</comment>
<dbReference type="Pfam" id="PF07690">
    <property type="entry name" value="MFS_1"/>
    <property type="match status" value="1"/>
</dbReference>
<proteinExistence type="predicted"/>
<dbReference type="EMBL" id="VLLN01000012">
    <property type="protein sequence ID" value="TWJ19035.1"/>
    <property type="molecule type" value="Genomic_DNA"/>
</dbReference>
<evidence type="ECO:0000256" key="2">
    <source>
        <dbReference type="ARBA" id="ARBA00022692"/>
    </source>
</evidence>
<keyword evidence="8" id="KW-1185">Reference proteome</keyword>
<organism evidence="7 8">
    <name type="scientific">Geobacter argillaceus</name>
    <dbReference type="NCBI Taxonomy" id="345631"/>
    <lineage>
        <taxon>Bacteria</taxon>
        <taxon>Pseudomonadati</taxon>
        <taxon>Thermodesulfobacteriota</taxon>
        <taxon>Desulfuromonadia</taxon>
        <taxon>Geobacterales</taxon>
        <taxon>Geobacteraceae</taxon>
        <taxon>Geobacter</taxon>
    </lineage>
</organism>
<feature type="transmembrane region" description="Helical" evidence="5">
    <location>
        <begin position="141"/>
        <end position="164"/>
    </location>
</feature>
<evidence type="ECO:0000313" key="8">
    <source>
        <dbReference type="Proteomes" id="UP000319449"/>
    </source>
</evidence>
<evidence type="ECO:0000256" key="1">
    <source>
        <dbReference type="ARBA" id="ARBA00004127"/>
    </source>
</evidence>
<feature type="transmembrane region" description="Helical" evidence="5">
    <location>
        <begin position="222"/>
        <end position="243"/>
    </location>
</feature>
<comment type="subcellular location">
    <subcellularLocation>
        <location evidence="1">Endomembrane system</location>
        <topology evidence="1">Multi-pass membrane protein</topology>
    </subcellularLocation>
</comment>
<feature type="transmembrane region" description="Helical" evidence="5">
    <location>
        <begin position="357"/>
        <end position="377"/>
    </location>
</feature>
<feature type="transmembrane region" description="Helical" evidence="5">
    <location>
        <begin position="316"/>
        <end position="336"/>
    </location>
</feature>
<protein>
    <submittedName>
        <fullName evidence="7">Sugar phosphate permease</fullName>
    </submittedName>
</protein>
<dbReference type="GO" id="GO:0012505">
    <property type="term" value="C:endomembrane system"/>
    <property type="evidence" value="ECO:0007669"/>
    <property type="project" value="UniProtKB-SubCell"/>
</dbReference>
<dbReference type="PANTHER" id="PTHR43826:SF3">
    <property type="entry name" value="GLUCOSE-6-PHOSPHATE EXCHANGER SLC37A4"/>
    <property type="match status" value="1"/>
</dbReference>
<feature type="domain" description="Major facilitator superfamily (MFS) profile" evidence="6">
    <location>
        <begin position="14"/>
        <end position="415"/>
    </location>
</feature>
<dbReference type="Proteomes" id="UP000319449">
    <property type="component" value="Unassembled WGS sequence"/>
</dbReference>
<evidence type="ECO:0000256" key="5">
    <source>
        <dbReference type="SAM" id="Phobius"/>
    </source>
</evidence>
<feature type="transmembrane region" description="Helical" evidence="5">
    <location>
        <begin position="12"/>
        <end position="30"/>
    </location>
</feature>
<dbReference type="InterPro" id="IPR036259">
    <property type="entry name" value="MFS_trans_sf"/>
</dbReference>
<evidence type="ECO:0000259" key="6">
    <source>
        <dbReference type="PROSITE" id="PS50850"/>
    </source>
</evidence>
<evidence type="ECO:0000256" key="3">
    <source>
        <dbReference type="ARBA" id="ARBA00022989"/>
    </source>
</evidence>
<reference evidence="7 8" key="1">
    <citation type="submission" date="2019-07" db="EMBL/GenBank/DDBJ databases">
        <title>Genomic Encyclopedia of Archaeal and Bacterial Type Strains, Phase II (KMG-II): from individual species to whole genera.</title>
        <authorList>
            <person name="Goeker M."/>
        </authorList>
    </citation>
    <scope>NUCLEOTIDE SEQUENCE [LARGE SCALE GENOMIC DNA]</scope>
    <source>
        <strain evidence="7 8">ATCC BAA-1139</strain>
    </source>
</reference>
<evidence type="ECO:0000256" key="4">
    <source>
        <dbReference type="ARBA" id="ARBA00023136"/>
    </source>
</evidence>
<feature type="transmembrane region" description="Helical" evidence="5">
    <location>
        <begin position="292"/>
        <end position="310"/>
    </location>
</feature>
<evidence type="ECO:0000313" key="7">
    <source>
        <dbReference type="EMBL" id="TWJ19035.1"/>
    </source>
</evidence>
<keyword evidence="3 5" id="KW-1133">Transmembrane helix</keyword>
<dbReference type="OrthoDB" id="5315372at2"/>
<dbReference type="AlphaFoldDB" id="A0A562VMB5"/>
<feature type="transmembrane region" description="Helical" evidence="5">
    <location>
        <begin position="170"/>
        <end position="188"/>
    </location>
</feature>
<accession>A0A562VMB5</accession>
<feature type="transmembrane region" description="Helical" evidence="5">
    <location>
        <begin position="389"/>
        <end position="410"/>
    </location>
</feature>
<keyword evidence="2 5" id="KW-0812">Transmembrane</keyword>
<dbReference type="RefSeq" id="WP_145022762.1">
    <property type="nucleotide sequence ID" value="NZ_VLLN01000012.1"/>
</dbReference>
<dbReference type="InterPro" id="IPR011701">
    <property type="entry name" value="MFS"/>
</dbReference>
<feature type="transmembrane region" description="Helical" evidence="5">
    <location>
        <begin position="107"/>
        <end position="129"/>
    </location>
</feature>
<feature type="transmembrane region" description="Helical" evidence="5">
    <location>
        <begin position="50"/>
        <end position="68"/>
    </location>
</feature>
<name>A0A562VMB5_9BACT</name>